<feature type="domain" description="Protein kinase" evidence="11">
    <location>
        <begin position="6"/>
        <end position="270"/>
    </location>
</feature>
<evidence type="ECO:0000256" key="10">
    <source>
        <dbReference type="RuleBase" id="RU000304"/>
    </source>
</evidence>
<dbReference type="PANTHER" id="PTHR44899">
    <property type="entry name" value="CAMK FAMILY PROTEIN KINASE"/>
    <property type="match status" value="1"/>
</dbReference>
<dbReference type="Gene3D" id="3.30.200.20">
    <property type="entry name" value="Phosphorylase Kinase, domain 1"/>
    <property type="match status" value="1"/>
</dbReference>
<protein>
    <recommendedName>
        <fullName evidence="1">non-specific serine/threonine protein kinase</fullName>
        <ecNumber evidence="1">2.7.11.1</ecNumber>
    </recommendedName>
</protein>
<comment type="catalytic activity">
    <reaction evidence="7">
        <text>L-threonyl-[protein] + ATP = O-phospho-L-threonyl-[protein] + ADP + H(+)</text>
        <dbReference type="Rhea" id="RHEA:46608"/>
        <dbReference type="Rhea" id="RHEA-COMP:11060"/>
        <dbReference type="Rhea" id="RHEA-COMP:11605"/>
        <dbReference type="ChEBI" id="CHEBI:15378"/>
        <dbReference type="ChEBI" id="CHEBI:30013"/>
        <dbReference type="ChEBI" id="CHEBI:30616"/>
        <dbReference type="ChEBI" id="CHEBI:61977"/>
        <dbReference type="ChEBI" id="CHEBI:456216"/>
        <dbReference type="EC" id="2.7.11.1"/>
    </reaction>
</comment>
<dbReference type="PROSITE" id="PS00107">
    <property type="entry name" value="PROTEIN_KINASE_ATP"/>
    <property type="match status" value="1"/>
</dbReference>
<dbReference type="Proteomes" id="UP000193498">
    <property type="component" value="Unassembled WGS sequence"/>
</dbReference>
<accession>A0A1Y1YGP5</accession>
<dbReference type="InterPro" id="IPR017441">
    <property type="entry name" value="Protein_kinase_ATP_BS"/>
</dbReference>
<gene>
    <name evidence="12" type="ORF">K493DRAFT_314198</name>
</gene>
<keyword evidence="13" id="KW-1185">Reference proteome</keyword>
<evidence type="ECO:0000256" key="6">
    <source>
        <dbReference type="ARBA" id="ARBA00022840"/>
    </source>
</evidence>
<dbReference type="Gene3D" id="1.10.510.10">
    <property type="entry name" value="Transferase(Phosphotransferase) domain 1"/>
    <property type="match status" value="1"/>
</dbReference>
<dbReference type="InterPro" id="IPR051131">
    <property type="entry name" value="NEK_Ser/Thr_kinase_NIMA"/>
</dbReference>
<dbReference type="PROSITE" id="PS00108">
    <property type="entry name" value="PROTEIN_KINASE_ST"/>
    <property type="match status" value="1"/>
</dbReference>
<dbReference type="PROSITE" id="PS50011">
    <property type="entry name" value="PROTEIN_KINASE_DOM"/>
    <property type="match status" value="1"/>
</dbReference>
<dbReference type="AlphaFoldDB" id="A0A1Y1YGP5"/>
<dbReference type="InterPro" id="IPR000719">
    <property type="entry name" value="Prot_kinase_dom"/>
</dbReference>
<dbReference type="GO" id="GO:0005524">
    <property type="term" value="F:ATP binding"/>
    <property type="evidence" value="ECO:0007669"/>
    <property type="project" value="UniProtKB-UniRule"/>
</dbReference>
<dbReference type="STRING" id="1314790.A0A1Y1YGP5"/>
<evidence type="ECO:0000256" key="3">
    <source>
        <dbReference type="ARBA" id="ARBA00022679"/>
    </source>
</evidence>
<proteinExistence type="inferred from homology"/>
<keyword evidence="2 10" id="KW-0723">Serine/threonine-protein kinase</keyword>
<evidence type="ECO:0000313" key="12">
    <source>
        <dbReference type="EMBL" id="ORX97149.1"/>
    </source>
</evidence>
<evidence type="ECO:0000259" key="11">
    <source>
        <dbReference type="PROSITE" id="PS50011"/>
    </source>
</evidence>
<evidence type="ECO:0000313" key="13">
    <source>
        <dbReference type="Proteomes" id="UP000193498"/>
    </source>
</evidence>
<evidence type="ECO:0000256" key="4">
    <source>
        <dbReference type="ARBA" id="ARBA00022741"/>
    </source>
</evidence>
<dbReference type="SMART" id="SM00220">
    <property type="entry name" value="S_TKc"/>
    <property type="match status" value="1"/>
</dbReference>
<evidence type="ECO:0000256" key="5">
    <source>
        <dbReference type="ARBA" id="ARBA00022777"/>
    </source>
</evidence>
<dbReference type="InterPro" id="IPR011009">
    <property type="entry name" value="Kinase-like_dom_sf"/>
</dbReference>
<comment type="catalytic activity">
    <reaction evidence="8">
        <text>L-seryl-[protein] + ATP = O-phospho-L-seryl-[protein] + ADP + H(+)</text>
        <dbReference type="Rhea" id="RHEA:17989"/>
        <dbReference type="Rhea" id="RHEA-COMP:9863"/>
        <dbReference type="Rhea" id="RHEA-COMP:11604"/>
        <dbReference type="ChEBI" id="CHEBI:15378"/>
        <dbReference type="ChEBI" id="CHEBI:29999"/>
        <dbReference type="ChEBI" id="CHEBI:30616"/>
        <dbReference type="ChEBI" id="CHEBI:83421"/>
        <dbReference type="ChEBI" id="CHEBI:456216"/>
        <dbReference type="EC" id="2.7.11.1"/>
    </reaction>
</comment>
<keyword evidence="4 9" id="KW-0547">Nucleotide-binding</keyword>
<keyword evidence="6 9" id="KW-0067">ATP-binding</keyword>
<evidence type="ECO:0000256" key="2">
    <source>
        <dbReference type="ARBA" id="ARBA00022527"/>
    </source>
</evidence>
<name>A0A1Y1YGP5_9FUNG</name>
<dbReference type="EMBL" id="MCFE01000138">
    <property type="protein sequence ID" value="ORX97149.1"/>
    <property type="molecule type" value="Genomic_DNA"/>
</dbReference>
<keyword evidence="3" id="KW-0808">Transferase</keyword>
<evidence type="ECO:0000256" key="1">
    <source>
        <dbReference type="ARBA" id="ARBA00012513"/>
    </source>
</evidence>
<dbReference type="Pfam" id="PF00069">
    <property type="entry name" value="Pkinase"/>
    <property type="match status" value="1"/>
</dbReference>
<dbReference type="OrthoDB" id="266718at2759"/>
<keyword evidence="5 12" id="KW-0418">Kinase</keyword>
<comment type="similarity">
    <text evidence="10">Belongs to the protein kinase superfamily.</text>
</comment>
<dbReference type="PANTHER" id="PTHR44899:SF10">
    <property type="entry name" value="NIMA-RELATED KINASE 2"/>
    <property type="match status" value="1"/>
</dbReference>
<dbReference type="GO" id="GO:0004674">
    <property type="term" value="F:protein serine/threonine kinase activity"/>
    <property type="evidence" value="ECO:0007669"/>
    <property type="project" value="UniProtKB-KW"/>
</dbReference>
<comment type="caution">
    <text evidence="12">The sequence shown here is derived from an EMBL/GenBank/DDBJ whole genome shotgun (WGS) entry which is preliminary data.</text>
</comment>
<organism evidence="12 13">
    <name type="scientific">Basidiobolus meristosporus CBS 931.73</name>
    <dbReference type="NCBI Taxonomy" id="1314790"/>
    <lineage>
        <taxon>Eukaryota</taxon>
        <taxon>Fungi</taxon>
        <taxon>Fungi incertae sedis</taxon>
        <taxon>Zoopagomycota</taxon>
        <taxon>Entomophthoromycotina</taxon>
        <taxon>Basidiobolomycetes</taxon>
        <taxon>Basidiobolales</taxon>
        <taxon>Basidiobolaceae</taxon>
        <taxon>Basidiobolus</taxon>
    </lineage>
</organism>
<sequence>MSIDNYTRLECLGEGGFGTVWKVVRLSDQKLFAMKEVKLQYHSLAGIRDAMEEAQILHNVQHPNLVAVEDFWAAQNNGKVFIVMEYCAYGDLRNVLQLCKTHRCSLQPSQVWSIFAQVVCAVHWCHVEYGQQNGAILIHRDIKPENIFITGTESIKLGDFGIKRIVDAGGAAKTFAGSPYYMAPELLRKQPYSEKVDIWALGLLLYELCTLETLFELPTQFHLEQSICGDLAVNIPSIYGKEALDLIICLLQQQPCHRPSITELRAHPRVAEVISNMRYGR</sequence>
<dbReference type="InParanoid" id="A0A1Y1YGP5"/>
<dbReference type="EC" id="2.7.11.1" evidence="1"/>
<dbReference type="InterPro" id="IPR008271">
    <property type="entry name" value="Ser/Thr_kinase_AS"/>
</dbReference>
<evidence type="ECO:0000256" key="8">
    <source>
        <dbReference type="ARBA" id="ARBA00048679"/>
    </source>
</evidence>
<evidence type="ECO:0000256" key="9">
    <source>
        <dbReference type="PROSITE-ProRule" id="PRU10141"/>
    </source>
</evidence>
<evidence type="ECO:0000256" key="7">
    <source>
        <dbReference type="ARBA" id="ARBA00047899"/>
    </source>
</evidence>
<reference evidence="12 13" key="1">
    <citation type="submission" date="2016-07" db="EMBL/GenBank/DDBJ databases">
        <title>Pervasive Adenine N6-methylation of Active Genes in Fungi.</title>
        <authorList>
            <consortium name="DOE Joint Genome Institute"/>
            <person name="Mondo S.J."/>
            <person name="Dannebaum R.O."/>
            <person name="Kuo R.C."/>
            <person name="Labutti K."/>
            <person name="Haridas S."/>
            <person name="Kuo A."/>
            <person name="Salamov A."/>
            <person name="Ahrendt S.R."/>
            <person name="Lipzen A."/>
            <person name="Sullivan W."/>
            <person name="Andreopoulos W.B."/>
            <person name="Clum A."/>
            <person name="Lindquist E."/>
            <person name="Daum C."/>
            <person name="Ramamoorthy G.K."/>
            <person name="Gryganskyi A."/>
            <person name="Culley D."/>
            <person name="Magnuson J.K."/>
            <person name="James T.Y."/>
            <person name="O'Malley M.A."/>
            <person name="Stajich J.E."/>
            <person name="Spatafora J.W."/>
            <person name="Visel A."/>
            <person name="Grigoriev I.V."/>
        </authorList>
    </citation>
    <scope>NUCLEOTIDE SEQUENCE [LARGE SCALE GENOMIC DNA]</scope>
    <source>
        <strain evidence="12 13">CBS 931.73</strain>
    </source>
</reference>
<feature type="binding site" evidence="9">
    <location>
        <position position="35"/>
    </location>
    <ligand>
        <name>ATP</name>
        <dbReference type="ChEBI" id="CHEBI:30616"/>
    </ligand>
</feature>
<dbReference type="SUPFAM" id="SSF56112">
    <property type="entry name" value="Protein kinase-like (PK-like)"/>
    <property type="match status" value="1"/>
</dbReference>